<dbReference type="KEGG" id="schv:BRCON_1442"/>
<evidence type="ECO:0000313" key="2">
    <source>
        <dbReference type="Proteomes" id="UP000262583"/>
    </source>
</evidence>
<dbReference type="AlphaFoldDB" id="A0A2Z4Y5G6"/>
<protein>
    <submittedName>
        <fullName evidence="1">Uncharacterized protein</fullName>
    </submittedName>
</protein>
<reference evidence="1 2" key="1">
    <citation type="submission" date="2018-05" db="EMBL/GenBank/DDBJ databases">
        <title>A metagenomic window into the 2 km-deep terrestrial subsurface aquifer revealed taxonomically and functionally diverse microbial community comprising novel uncultured bacterial lineages.</title>
        <authorList>
            <person name="Kadnikov V.V."/>
            <person name="Mardanov A.V."/>
            <person name="Beletsky A.V."/>
            <person name="Banks D."/>
            <person name="Pimenov N.V."/>
            <person name="Frank Y.A."/>
            <person name="Karnachuk O.V."/>
            <person name="Ravin N.V."/>
        </authorList>
    </citation>
    <scope>NUCLEOTIDE SEQUENCE [LARGE SCALE GENOMIC DNA]</scope>
    <source>
        <strain evidence="1">BY</strain>
    </source>
</reference>
<organism evidence="1 2">
    <name type="scientific">Sumerlaea chitinivorans</name>
    <dbReference type="NCBI Taxonomy" id="2250252"/>
    <lineage>
        <taxon>Bacteria</taxon>
        <taxon>Candidatus Sumerlaeota</taxon>
        <taxon>Candidatus Sumerlaeia</taxon>
        <taxon>Candidatus Sumerlaeales</taxon>
        <taxon>Candidatus Sumerlaeaceae</taxon>
        <taxon>Candidatus Sumerlaea</taxon>
    </lineage>
</organism>
<dbReference type="Proteomes" id="UP000262583">
    <property type="component" value="Chromosome"/>
</dbReference>
<accession>A0A2Z4Y5G6</accession>
<evidence type="ECO:0000313" key="1">
    <source>
        <dbReference type="EMBL" id="AXA36219.1"/>
    </source>
</evidence>
<proteinExistence type="predicted"/>
<dbReference type="EMBL" id="CP030759">
    <property type="protein sequence ID" value="AXA36219.1"/>
    <property type="molecule type" value="Genomic_DNA"/>
</dbReference>
<sequence>MEGISPPAIEGSGHRVNAAAAATDANSFAVVENITTISFPQ</sequence>
<name>A0A2Z4Y5G6_SUMC1</name>
<gene>
    <name evidence="1" type="ORF">BRCON_1442</name>
</gene>